<evidence type="ECO:0000313" key="11">
    <source>
        <dbReference type="Proteomes" id="UP000038040"/>
    </source>
</evidence>
<dbReference type="InterPro" id="IPR012677">
    <property type="entry name" value="Nucleotide-bd_a/b_plait_sf"/>
</dbReference>
<comment type="subunit">
    <text evidence="6">Interacts with fbf-1.</text>
</comment>
<dbReference type="InterPro" id="IPR000504">
    <property type="entry name" value="RRM_dom"/>
</dbReference>
<evidence type="ECO:0000256" key="5">
    <source>
        <dbReference type="ARBA" id="ARBA00058170"/>
    </source>
</evidence>
<evidence type="ECO:0000313" key="10">
    <source>
        <dbReference type="EMBL" id="VDN58336.1"/>
    </source>
</evidence>
<dbReference type="Proteomes" id="UP000038040">
    <property type="component" value="Unplaced"/>
</dbReference>
<reference evidence="13" key="1">
    <citation type="submission" date="2017-02" db="UniProtKB">
        <authorList>
            <consortium name="WormBaseParasite"/>
        </authorList>
    </citation>
    <scope>IDENTIFICATION</scope>
</reference>
<dbReference type="EMBL" id="UYYG01001167">
    <property type="protein sequence ID" value="VDN58336.1"/>
    <property type="molecule type" value="Genomic_DNA"/>
</dbReference>
<dbReference type="Gene3D" id="3.30.70.330">
    <property type="match status" value="2"/>
</dbReference>
<evidence type="ECO:0000256" key="2">
    <source>
        <dbReference type="ARBA" id="ARBA00022782"/>
    </source>
</evidence>
<dbReference type="GO" id="GO:0008135">
    <property type="term" value="F:translation factor activity, RNA binding"/>
    <property type="evidence" value="ECO:0007669"/>
    <property type="project" value="TreeGrafter"/>
</dbReference>
<dbReference type="PANTHER" id="PTHR12566:SF17">
    <property type="entry name" value="CYTOPLASMIC POLYADENYLATION ELEMENT-BINDING PROTEIN 1"/>
    <property type="match status" value="1"/>
</dbReference>
<dbReference type="GO" id="GO:0043022">
    <property type="term" value="F:ribosome binding"/>
    <property type="evidence" value="ECO:0007669"/>
    <property type="project" value="TreeGrafter"/>
</dbReference>
<evidence type="ECO:0000259" key="9">
    <source>
        <dbReference type="PROSITE" id="PS50102"/>
    </source>
</evidence>
<dbReference type="FunFam" id="4.10.640.40:FF:000001">
    <property type="entry name" value="Cytoplasmic polyadenylation element-binding 2 isoform X2"/>
    <property type="match status" value="1"/>
</dbReference>
<dbReference type="OrthoDB" id="10033548at2759"/>
<dbReference type="GO" id="GO:0045202">
    <property type="term" value="C:synapse"/>
    <property type="evidence" value="ECO:0007669"/>
    <property type="project" value="TreeGrafter"/>
</dbReference>
<evidence type="ECO:0000256" key="1">
    <source>
        <dbReference type="ARBA" id="ARBA00022737"/>
    </source>
</evidence>
<dbReference type="GO" id="GO:0030154">
    <property type="term" value="P:cell differentiation"/>
    <property type="evidence" value="ECO:0007669"/>
    <property type="project" value="UniProtKB-KW"/>
</dbReference>
<dbReference type="WBParaSite" id="DME_0000442601-mRNA-1">
    <property type="protein sequence ID" value="DME_0000442601-mRNA-1"/>
    <property type="gene ID" value="DME_0000442601"/>
</dbReference>
<dbReference type="GO" id="GO:0043005">
    <property type="term" value="C:neuron projection"/>
    <property type="evidence" value="ECO:0007669"/>
    <property type="project" value="TreeGrafter"/>
</dbReference>
<dbReference type="CDD" id="cd19757">
    <property type="entry name" value="Bbox1"/>
    <property type="match status" value="1"/>
</dbReference>
<dbReference type="InterPro" id="IPR034819">
    <property type="entry name" value="CPEB"/>
</dbReference>
<dbReference type="SUPFAM" id="SSF54928">
    <property type="entry name" value="RNA-binding domain, RBD"/>
    <property type="match status" value="1"/>
</dbReference>
<dbReference type="InterPro" id="IPR038446">
    <property type="entry name" value="CEBP_ZZ_sf"/>
</dbReference>
<dbReference type="SMART" id="SM00360">
    <property type="entry name" value="RRM"/>
    <property type="match status" value="1"/>
</dbReference>
<dbReference type="Proteomes" id="UP000274756">
    <property type="component" value="Unassembled WGS sequence"/>
</dbReference>
<dbReference type="STRING" id="318479.A0A0N4UB63"/>
<keyword evidence="2" id="KW-0221">Differentiation</keyword>
<sequence>MSFGNEFSTNRQFQNNCHNITYHFPSFQESFPNYGTYQFGTPTESINTITNTRSFPSQMDICKITNSNCSQQFSNCTQQMKDLRLLNNNCINDDKATDLSAHRESDYEFHRPYLKLTRFAKENNFCSGRNPGAPSTPEEYLIVDGAHEIYSRKVFVGGLPIDVSEEEISSTFSQFGPVHIDWPRRLESSQKDCSNQLNRSRSMTGYVFLVFENELSVRLLVTTTDGEKGFSFRLYTVSVSFEKMIEDDKRIRKFIIAQIRPWRLCDIEYMPNPDSPLDPRLTVFLGGLPRPTKAGNVYGTVSYVGIDIDPELKYPKGAARVAFSSISSFISAIRDRFFHMPHTDITKRVEIKPYVMEGQMCDECNGSLCSGRYASYFCGDICCLQYYCEICWDRFHYAESVDAKRSSHKAIMRSGNQIQEFMHPPHHKRCYENSSAFCEC</sequence>
<dbReference type="GO" id="GO:0003730">
    <property type="term" value="F:mRNA 3'-UTR binding"/>
    <property type="evidence" value="ECO:0007669"/>
    <property type="project" value="InterPro"/>
</dbReference>
<dbReference type="GO" id="GO:0007283">
    <property type="term" value="P:spermatogenesis"/>
    <property type="evidence" value="ECO:0007669"/>
    <property type="project" value="UniProtKB-KW"/>
</dbReference>
<evidence type="ECO:0000256" key="6">
    <source>
        <dbReference type="ARBA" id="ARBA00065903"/>
    </source>
</evidence>
<organism evidence="11 13">
    <name type="scientific">Dracunculus medinensis</name>
    <name type="common">Guinea worm</name>
    <dbReference type="NCBI Taxonomy" id="318479"/>
    <lineage>
        <taxon>Eukaryota</taxon>
        <taxon>Metazoa</taxon>
        <taxon>Ecdysozoa</taxon>
        <taxon>Nematoda</taxon>
        <taxon>Chromadorea</taxon>
        <taxon>Rhabditida</taxon>
        <taxon>Spirurina</taxon>
        <taxon>Dracunculoidea</taxon>
        <taxon>Dracunculidae</taxon>
        <taxon>Dracunculus</taxon>
    </lineage>
</organism>
<comment type="function">
    <text evidence="5">Cytoplasmic polyadenylation element binding protein that binds to and regulates the translation of specific mRNAs. Essential for progression through meiosis. Involved in spermatogenesis.</text>
</comment>
<dbReference type="PROSITE" id="PS50102">
    <property type="entry name" value="RRM"/>
    <property type="match status" value="1"/>
</dbReference>
<evidence type="ECO:0000256" key="7">
    <source>
        <dbReference type="ARBA" id="ARBA00070028"/>
    </source>
</evidence>
<dbReference type="Gene3D" id="4.10.640.40">
    <property type="entry name" value="Cytoplasmic polyadenylation element-binding protein, ZZ domain"/>
    <property type="match status" value="1"/>
</dbReference>
<accession>A0A0N4UB63</accession>
<dbReference type="GO" id="GO:0000900">
    <property type="term" value="F:mRNA regulatory element binding translation repressor activity"/>
    <property type="evidence" value="ECO:0007669"/>
    <property type="project" value="TreeGrafter"/>
</dbReference>
<evidence type="ECO:0000313" key="12">
    <source>
        <dbReference type="Proteomes" id="UP000274756"/>
    </source>
</evidence>
<reference evidence="10 12" key="2">
    <citation type="submission" date="2018-11" db="EMBL/GenBank/DDBJ databases">
        <authorList>
            <consortium name="Pathogen Informatics"/>
        </authorList>
    </citation>
    <scope>NUCLEOTIDE SEQUENCE [LARGE SCALE GENOMIC DNA]</scope>
</reference>
<proteinExistence type="predicted"/>
<keyword evidence="4 8" id="KW-0694">RNA-binding</keyword>
<evidence type="ECO:0000256" key="8">
    <source>
        <dbReference type="PROSITE-ProRule" id="PRU00176"/>
    </source>
</evidence>
<protein>
    <recommendedName>
        <fullName evidence="7">Cytoplasmic polyadenylation element-binding protein 1</fullName>
    </recommendedName>
</protein>
<keyword evidence="12" id="KW-1185">Reference proteome</keyword>
<dbReference type="AlphaFoldDB" id="A0A0N4UB63"/>
<dbReference type="InterPro" id="IPR035979">
    <property type="entry name" value="RBD_domain_sf"/>
</dbReference>
<gene>
    <name evidence="10" type="ORF">DME_LOCUS8309</name>
</gene>
<dbReference type="Pfam" id="PF16366">
    <property type="entry name" value="CEBP_ZZ"/>
    <property type="match status" value="1"/>
</dbReference>
<dbReference type="GO" id="GO:0005737">
    <property type="term" value="C:cytoplasm"/>
    <property type="evidence" value="ECO:0007669"/>
    <property type="project" value="TreeGrafter"/>
</dbReference>
<evidence type="ECO:0000256" key="4">
    <source>
        <dbReference type="ARBA" id="ARBA00022884"/>
    </source>
</evidence>
<name>A0A0N4UB63_DRAME</name>
<evidence type="ECO:0000256" key="3">
    <source>
        <dbReference type="ARBA" id="ARBA00022871"/>
    </source>
</evidence>
<dbReference type="Pfam" id="PF16367">
    <property type="entry name" value="RRM_7"/>
    <property type="match status" value="1"/>
</dbReference>
<dbReference type="PANTHER" id="PTHR12566">
    <property type="entry name" value="CYTOPLASMIC POLYADENYLATION ELEMENT BINDING PROTEIN CPEB"/>
    <property type="match status" value="1"/>
</dbReference>
<feature type="domain" description="RRM" evidence="9">
    <location>
        <begin position="152"/>
        <end position="244"/>
    </location>
</feature>
<evidence type="ECO:0000313" key="13">
    <source>
        <dbReference type="WBParaSite" id="DME_0000442601-mRNA-1"/>
    </source>
</evidence>
<dbReference type="GO" id="GO:0005634">
    <property type="term" value="C:nucleus"/>
    <property type="evidence" value="ECO:0007669"/>
    <property type="project" value="TreeGrafter"/>
</dbReference>
<dbReference type="InterPro" id="IPR032296">
    <property type="entry name" value="CEBP_ZZ"/>
</dbReference>
<keyword evidence="1" id="KW-0677">Repeat</keyword>
<keyword evidence="3" id="KW-0744">Spermatogenesis</keyword>
<dbReference type="GO" id="GO:2000766">
    <property type="term" value="P:negative regulation of cytoplasmic translation"/>
    <property type="evidence" value="ECO:0007669"/>
    <property type="project" value="TreeGrafter"/>
</dbReference>